<sequence>MVRLLVGPAAASGSLDVVCRNRLGAFFASVIIGNLVRWPCGRHGGGPPGVAVGDWWAVEPVLLVCVAARLVEHGTAWMR</sequence>
<organism evidence="1 2">
    <name type="scientific">Micromonospora cremea</name>
    <dbReference type="NCBI Taxonomy" id="709881"/>
    <lineage>
        <taxon>Bacteria</taxon>
        <taxon>Bacillati</taxon>
        <taxon>Actinomycetota</taxon>
        <taxon>Actinomycetes</taxon>
        <taxon>Micromonosporales</taxon>
        <taxon>Micromonosporaceae</taxon>
        <taxon>Micromonospora</taxon>
    </lineage>
</organism>
<name>A0A1N5UCS3_9ACTN</name>
<dbReference type="AlphaFoldDB" id="A0A1N5UCS3"/>
<evidence type="ECO:0000313" key="2">
    <source>
        <dbReference type="Proteomes" id="UP000185124"/>
    </source>
</evidence>
<protein>
    <submittedName>
        <fullName evidence="1">Uncharacterized protein</fullName>
    </submittedName>
</protein>
<gene>
    <name evidence="1" type="ORF">SAMN04489832_0807</name>
</gene>
<dbReference type="EMBL" id="FSQT01000001">
    <property type="protein sequence ID" value="SIM58533.1"/>
    <property type="molecule type" value="Genomic_DNA"/>
</dbReference>
<keyword evidence="2" id="KW-1185">Reference proteome</keyword>
<dbReference type="STRING" id="709881.SAMN04489832_0807"/>
<proteinExistence type="predicted"/>
<dbReference type="Proteomes" id="UP000185124">
    <property type="component" value="Unassembled WGS sequence"/>
</dbReference>
<reference evidence="2" key="1">
    <citation type="submission" date="2016-12" db="EMBL/GenBank/DDBJ databases">
        <authorList>
            <person name="Varghese N."/>
            <person name="Submissions S."/>
        </authorList>
    </citation>
    <scope>NUCLEOTIDE SEQUENCE [LARGE SCALE GENOMIC DNA]</scope>
    <source>
        <strain evidence="2">DSM 45599</strain>
    </source>
</reference>
<evidence type="ECO:0000313" key="1">
    <source>
        <dbReference type="EMBL" id="SIM58533.1"/>
    </source>
</evidence>
<accession>A0A1N5UCS3</accession>